<reference evidence="2 3" key="1">
    <citation type="journal article" date="2016" name="PLoS Pathog.">
        <title>Biosynthesis of antibiotic leucinostatins in bio-control fungus Purpureocillium lilacinum and their inhibition on phytophthora revealed by genome mining.</title>
        <authorList>
            <person name="Wang G."/>
            <person name="Liu Z."/>
            <person name="Lin R."/>
            <person name="Li E."/>
            <person name="Mao Z."/>
            <person name="Ling J."/>
            <person name="Yang Y."/>
            <person name="Yin W.B."/>
            <person name="Xie B."/>
        </authorList>
    </citation>
    <scope>NUCLEOTIDE SEQUENCE [LARGE SCALE GENOMIC DNA]</scope>
    <source>
        <strain evidence="2">170</strain>
    </source>
</reference>
<feature type="compositionally biased region" description="Basic residues" evidence="1">
    <location>
        <begin position="434"/>
        <end position="443"/>
    </location>
</feature>
<comment type="caution">
    <text evidence="2">The sequence shown here is derived from an EMBL/GenBank/DDBJ whole genome shotgun (WGS) entry which is preliminary data.</text>
</comment>
<dbReference type="AlphaFoldDB" id="A0A179EXX9"/>
<gene>
    <name evidence="2" type="ORF">VFPPC_12422</name>
</gene>
<feature type="region of interest" description="Disordered" evidence="1">
    <location>
        <begin position="1"/>
        <end position="25"/>
    </location>
</feature>
<dbReference type="Proteomes" id="UP000078397">
    <property type="component" value="Unassembled WGS sequence"/>
</dbReference>
<sequence length="449" mass="50343">MSALDSATAGQGLPNPRKPLDSQKNTGTDMSIMILVQTNCPSRFAYQDQHYIRGLNAETLARVFLPSPPWLLSPEYTPLQPDPDEACPCIFFSLNLSIYNQNIDPEEWTEQWFFMNGRVHPYALTWKVEQLNGVESDDRTLVDYTIPTLIVRDQGYQPINPRPFAAIDHFPMVPPIVSFTGPIIGSGRTHLRKDILPNLSDVQLKCCGFVQLSSFITPGDPSKPPYRGFHPFQAFLIFPIHANPWASLCKKMIERQDTQFQANALVTCTGKIAGLLHHKIMLHPPSLEQDYVFIIVPDSWTFLDKANFNSTSRHSSYTEPKQQSSGLMAFDDALAKFTSPRKDMINQPSHPPNLISDEQTTPPMKRHNAENYQTPAKRLCKASGSNHHDDPQGSSSSPPNDLDQLGDYSDPTLSPDGPEAPSITAVMPVDSSNRPHRSRHPPRKYLESD</sequence>
<evidence type="ECO:0000256" key="1">
    <source>
        <dbReference type="SAM" id="MobiDB-lite"/>
    </source>
</evidence>
<evidence type="ECO:0000313" key="3">
    <source>
        <dbReference type="Proteomes" id="UP000078397"/>
    </source>
</evidence>
<feature type="region of interest" description="Disordered" evidence="1">
    <location>
        <begin position="380"/>
        <end position="449"/>
    </location>
</feature>
<dbReference type="GeneID" id="28854303"/>
<name>A0A179EXX9_METCM</name>
<feature type="region of interest" description="Disordered" evidence="1">
    <location>
        <begin position="342"/>
        <end position="368"/>
    </location>
</feature>
<keyword evidence="3" id="KW-1185">Reference proteome</keyword>
<dbReference type="KEGG" id="pchm:VFPPC_12422"/>
<protein>
    <submittedName>
        <fullName evidence="2">Uncharacterized protein</fullName>
    </submittedName>
</protein>
<evidence type="ECO:0000313" key="2">
    <source>
        <dbReference type="EMBL" id="OAQ58046.1"/>
    </source>
</evidence>
<dbReference type="OrthoDB" id="4915125at2759"/>
<accession>A0A179EXX9</accession>
<dbReference type="RefSeq" id="XP_018136270.1">
    <property type="nucleotide sequence ID" value="XM_018290309.1"/>
</dbReference>
<dbReference type="EMBL" id="LSBJ02000003">
    <property type="protein sequence ID" value="OAQ58046.1"/>
    <property type="molecule type" value="Genomic_DNA"/>
</dbReference>
<organism evidence="2 3">
    <name type="scientific">Pochonia chlamydosporia 170</name>
    <dbReference type="NCBI Taxonomy" id="1380566"/>
    <lineage>
        <taxon>Eukaryota</taxon>
        <taxon>Fungi</taxon>
        <taxon>Dikarya</taxon>
        <taxon>Ascomycota</taxon>
        <taxon>Pezizomycotina</taxon>
        <taxon>Sordariomycetes</taxon>
        <taxon>Hypocreomycetidae</taxon>
        <taxon>Hypocreales</taxon>
        <taxon>Clavicipitaceae</taxon>
        <taxon>Pochonia</taxon>
    </lineage>
</organism>
<proteinExistence type="predicted"/>